<proteinExistence type="predicted"/>
<dbReference type="InterPro" id="IPR002937">
    <property type="entry name" value="Amino_oxidase"/>
</dbReference>
<dbReference type="GO" id="GO:0016491">
    <property type="term" value="F:oxidoreductase activity"/>
    <property type="evidence" value="ECO:0007669"/>
    <property type="project" value="InterPro"/>
</dbReference>
<accession>A0A6J7DKL5</accession>
<dbReference type="PANTHER" id="PTHR43734:SF1">
    <property type="entry name" value="PHYTOENE DESATURASE"/>
    <property type="match status" value="1"/>
</dbReference>
<organism evidence="2">
    <name type="scientific">freshwater metagenome</name>
    <dbReference type="NCBI Taxonomy" id="449393"/>
    <lineage>
        <taxon>unclassified sequences</taxon>
        <taxon>metagenomes</taxon>
        <taxon>ecological metagenomes</taxon>
    </lineage>
</organism>
<name>A0A6J7DKL5_9ZZZZ</name>
<dbReference type="Gene3D" id="3.90.660.50">
    <property type="match status" value="1"/>
</dbReference>
<evidence type="ECO:0000259" key="1">
    <source>
        <dbReference type="Pfam" id="PF01593"/>
    </source>
</evidence>
<dbReference type="InterPro" id="IPR036188">
    <property type="entry name" value="FAD/NAD-bd_sf"/>
</dbReference>
<protein>
    <submittedName>
        <fullName evidence="2">Unannotated protein</fullName>
    </submittedName>
</protein>
<dbReference type="PANTHER" id="PTHR43734">
    <property type="entry name" value="PHYTOENE DESATURASE"/>
    <property type="match status" value="1"/>
</dbReference>
<dbReference type="SUPFAM" id="SSF51905">
    <property type="entry name" value="FAD/NAD(P)-binding domain"/>
    <property type="match status" value="1"/>
</dbReference>
<evidence type="ECO:0000313" key="2">
    <source>
        <dbReference type="EMBL" id="CAB4871187.1"/>
    </source>
</evidence>
<dbReference type="PRINTS" id="PR00411">
    <property type="entry name" value="PNDRDTASEI"/>
</dbReference>
<reference evidence="2" key="1">
    <citation type="submission" date="2020-05" db="EMBL/GenBank/DDBJ databases">
        <authorList>
            <person name="Chiriac C."/>
            <person name="Salcher M."/>
            <person name="Ghai R."/>
            <person name="Kavagutti S V."/>
        </authorList>
    </citation>
    <scope>NUCLEOTIDE SEQUENCE</scope>
</reference>
<dbReference type="AlphaFoldDB" id="A0A6J7DKL5"/>
<feature type="domain" description="Amine oxidase" evidence="1">
    <location>
        <begin position="16"/>
        <end position="369"/>
    </location>
</feature>
<dbReference type="Gene3D" id="3.50.50.60">
    <property type="entry name" value="FAD/NAD(P)-binding domain"/>
    <property type="match status" value="1"/>
</dbReference>
<dbReference type="Pfam" id="PF01593">
    <property type="entry name" value="Amino_oxidase"/>
    <property type="match status" value="1"/>
</dbReference>
<sequence length="445" mass="47449">MSSTDHDVVVIGSGVGGLAAAGRLVLQGLRPLVIEREERLGGRFSTVEQDGFKLPTGAVAIETNGPFWAALGDLEIEPRLGIPDPPVLIHIRGRDLRPGQAVWDHLIKRVTKSAGRVAEGVAKGRAETTDEALTLEQWAQRYTRSRTVLSLFQSLSASIFTVNADELPAGVFFRNLRETGGYKRFGFAPHGNAAIAEEMAAAITLRGGRVERGLEATAIEIADGRAIAVRARRPDGTEVRFGTRAVISNAGPRATASLTAGTGAHAAFAERVREVQTTSLLALAFSASEEIVPHPGIWAFTDTKRLCNLANLTATCPELAPPGRTLYEAYAAPRPSVGGEFDVDAERALLEEDLRRLIPGFAKAQVVRFKAMRGDLAPAQQARPGYDLDVRTPLPNVMDVGDGVKPYGWIGTTACAETARLAVEALDPEISQSLIAAGPPRKGTA</sequence>
<gene>
    <name evidence="2" type="ORF">UFOPK3423_00749</name>
</gene>
<dbReference type="EMBL" id="CAFBLQ010000065">
    <property type="protein sequence ID" value="CAB4871187.1"/>
    <property type="molecule type" value="Genomic_DNA"/>
</dbReference>